<dbReference type="Proteomes" id="UP000649328">
    <property type="component" value="Unassembled WGS sequence"/>
</dbReference>
<comment type="caution">
    <text evidence="1">The sequence shown here is derived from an EMBL/GenBank/DDBJ whole genome shotgun (WGS) entry which is preliminary data.</text>
</comment>
<dbReference type="Pfam" id="PF03343">
    <property type="entry name" value="SART-1"/>
    <property type="match status" value="1"/>
</dbReference>
<sequence length="62" mass="7211">MVKHSTTRLAQIADGEVFTLADSGVLDEKDDELENEALKRETKLARDQKERQKEGFLKYWKT</sequence>
<organism evidence="1 2">
    <name type="scientific">Metschnikowia pulcherrima</name>
    <dbReference type="NCBI Taxonomy" id="27326"/>
    <lineage>
        <taxon>Eukaryota</taxon>
        <taxon>Fungi</taxon>
        <taxon>Dikarya</taxon>
        <taxon>Ascomycota</taxon>
        <taxon>Saccharomycotina</taxon>
        <taxon>Pichiomycetes</taxon>
        <taxon>Metschnikowiaceae</taxon>
        <taxon>Metschnikowia</taxon>
    </lineage>
</organism>
<evidence type="ECO:0000313" key="2">
    <source>
        <dbReference type="Proteomes" id="UP000649328"/>
    </source>
</evidence>
<dbReference type="EMBL" id="JACBPP010000004">
    <property type="protein sequence ID" value="KAF8002641.1"/>
    <property type="molecule type" value="Genomic_DNA"/>
</dbReference>
<gene>
    <name evidence="1" type="ORF">HF325_003606</name>
</gene>
<accession>A0A8H7GU10</accession>
<keyword evidence="2" id="KW-1185">Reference proteome</keyword>
<proteinExistence type="predicted"/>
<reference evidence="1" key="1">
    <citation type="submission" date="2020-10" db="EMBL/GenBank/DDBJ databases">
        <title>The Whole-Genome Sequence of Metschnikowia persimmonesis, a Novel Endophytic Yeast Species Isolated from Medicinal Plant Diospyros kaki Thumb.</title>
        <authorList>
            <person name="Rahmat E."/>
            <person name="Kang Y."/>
        </authorList>
    </citation>
    <scope>NUCLEOTIDE SEQUENCE</scope>
    <source>
        <strain evidence="1">KIOM G15050</strain>
    </source>
</reference>
<name>A0A8H7GU10_9ASCO</name>
<evidence type="ECO:0000313" key="1">
    <source>
        <dbReference type="EMBL" id="KAF8002641.1"/>
    </source>
</evidence>
<dbReference type="InterPro" id="IPR005011">
    <property type="entry name" value="SNU66/SART1"/>
</dbReference>
<dbReference type="AlphaFoldDB" id="A0A8H7GU10"/>
<dbReference type="GO" id="GO:0000398">
    <property type="term" value="P:mRNA splicing, via spliceosome"/>
    <property type="evidence" value="ECO:0007669"/>
    <property type="project" value="InterPro"/>
</dbReference>
<protein>
    <submittedName>
        <fullName evidence="1">Uncharacterized protein</fullName>
    </submittedName>
</protein>